<name>A0A0L0BRT5_LUCCU</name>
<feature type="chain" id="PRO_5005534972" evidence="1">
    <location>
        <begin position="20"/>
        <end position="260"/>
    </location>
</feature>
<proteinExistence type="predicted"/>
<organism evidence="2 3">
    <name type="scientific">Lucilia cuprina</name>
    <name type="common">Green bottle fly</name>
    <name type="synonym">Australian sheep blowfly</name>
    <dbReference type="NCBI Taxonomy" id="7375"/>
    <lineage>
        <taxon>Eukaryota</taxon>
        <taxon>Metazoa</taxon>
        <taxon>Ecdysozoa</taxon>
        <taxon>Arthropoda</taxon>
        <taxon>Hexapoda</taxon>
        <taxon>Insecta</taxon>
        <taxon>Pterygota</taxon>
        <taxon>Neoptera</taxon>
        <taxon>Endopterygota</taxon>
        <taxon>Diptera</taxon>
        <taxon>Brachycera</taxon>
        <taxon>Muscomorpha</taxon>
        <taxon>Oestroidea</taxon>
        <taxon>Calliphoridae</taxon>
        <taxon>Luciliinae</taxon>
        <taxon>Lucilia</taxon>
    </lineage>
</organism>
<evidence type="ECO:0000313" key="3">
    <source>
        <dbReference type="Proteomes" id="UP000037069"/>
    </source>
</evidence>
<evidence type="ECO:0000313" key="2">
    <source>
        <dbReference type="EMBL" id="KNC22757.1"/>
    </source>
</evidence>
<dbReference type="AlphaFoldDB" id="A0A0L0BRT5"/>
<keyword evidence="3" id="KW-1185">Reference proteome</keyword>
<accession>A0A0L0BRT5</accession>
<sequence length="260" mass="29606">MNIFLIFVMCVKLAAPTAGEGGEAEEEEVARQTPIARQFAEEIFGPEVSQYINNKIDQLLLKNPEKDIGDLKLNGELNEERIKLKKAKIINTGNITKEEEQQVQQAIGRFTKYVAEYESISNQVKVALGELALLQQNNNLPVDIKYKALLLQHDLQDSGSVKEAAKDLKRYQKFKREYSSSPGNNTITLSDEHRKYFEEILELLKGHSLLDNPKMQNFLQELLDNPEQLKTLAEALKNLEGGYDEDINESWFGIFELFLG</sequence>
<dbReference type="EMBL" id="JRES01001455">
    <property type="protein sequence ID" value="KNC22757.1"/>
    <property type="molecule type" value="Genomic_DNA"/>
</dbReference>
<reference evidence="2 3" key="1">
    <citation type="journal article" date="2015" name="Nat. Commun.">
        <title>Lucilia cuprina genome unlocks parasitic fly biology to underpin future interventions.</title>
        <authorList>
            <person name="Anstead C.A."/>
            <person name="Korhonen P.K."/>
            <person name="Young N.D."/>
            <person name="Hall R.S."/>
            <person name="Jex A.R."/>
            <person name="Murali S.C."/>
            <person name="Hughes D.S."/>
            <person name="Lee S.F."/>
            <person name="Perry T."/>
            <person name="Stroehlein A.J."/>
            <person name="Ansell B.R."/>
            <person name="Breugelmans B."/>
            <person name="Hofmann A."/>
            <person name="Qu J."/>
            <person name="Dugan S."/>
            <person name="Lee S.L."/>
            <person name="Chao H."/>
            <person name="Dinh H."/>
            <person name="Han Y."/>
            <person name="Doddapaneni H.V."/>
            <person name="Worley K.C."/>
            <person name="Muzny D.M."/>
            <person name="Ioannidis P."/>
            <person name="Waterhouse R.M."/>
            <person name="Zdobnov E.M."/>
            <person name="James P.J."/>
            <person name="Bagnall N.H."/>
            <person name="Kotze A.C."/>
            <person name="Gibbs R.A."/>
            <person name="Richards S."/>
            <person name="Batterham P."/>
            <person name="Gasser R.B."/>
        </authorList>
    </citation>
    <scope>NUCLEOTIDE SEQUENCE [LARGE SCALE GENOMIC DNA]</scope>
    <source>
        <strain evidence="2 3">LS</strain>
        <tissue evidence="2">Full body</tissue>
    </source>
</reference>
<comment type="caution">
    <text evidence="2">The sequence shown here is derived from an EMBL/GenBank/DDBJ whole genome shotgun (WGS) entry which is preliminary data.</text>
</comment>
<evidence type="ECO:0000256" key="1">
    <source>
        <dbReference type="SAM" id="SignalP"/>
    </source>
</evidence>
<feature type="signal peptide" evidence="1">
    <location>
        <begin position="1"/>
        <end position="19"/>
    </location>
</feature>
<dbReference type="Proteomes" id="UP000037069">
    <property type="component" value="Unassembled WGS sequence"/>
</dbReference>
<gene>
    <name evidence="2" type="ORF">FF38_04124</name>
</gene>
<protein>
    <submittedName>
        <fullName evidence="2">Uncharacterized protein</fullName>
    </submittedName>
</protein>
<keyword evidence="1" id="KW-0732">Signal</keyword>